<dbReference type="CDD" id="cd18130">
    <property type="entry name" value="ASADH_C_arch_fung_like"/>
    <property type="match status" value="1"/>
</dbReference>
<keyword evidence="3" id="KW-0560">Oxidoreductase</keyword>
<dbReference type="GO" id="GO:0009086">
    <property type="term" value="P:methionine biosynthetic process"/>
    <property type="evidence" value="ECO:0007669"/>
    <property type="project" value="TreeGrafter"/>
</dbReference>
<proteinExistence type="inferred from homology"/>
<comment type="caution">
    <text evidence="6">The sequence shown here is derived from an EMBL/GenBank/DDBJ whole genome shotgun (WGS) entry which is preliminary data.</text>
</comment>
<dbReference type="SUPFAM" id="SSF55347">
    <property type="entry name" value="Glyceraldehyde-3-phosphate dehydrogenase-like, C-terminal domain"/>
    <property type="match status" value="1"/>
</dbReference>
<dbReference type="InterPro" id="IPR051823">
    <property type="entry name" value="ASADH-related"/>
</dbReference>
<dbReference type="SMART" id="SM00859">
    <property type="entry name" value="Semialdhyde_dh"/>
    <property type="match status" value="1"/>
</dbReference>
<dbReference type="Gene3D" id="3.30.360.10">
    <property type="entry name" value="Dihydrodipicolinate Reductase, domain 2"/>
    <property type="match status" value="1"/>
</dbReference>
<dbReference type="GO" id="GO:0004073">
    <property type="term" value="F:aspartate-semialdehyde dehydrogenase activity"/>
    <property type="evidence" value="ECO:0007669"/>
    <property type="project" value="UniProtKB-ARBA"/>
</dbReference>
<gene>
    <name evidence="6" type="ORF">A2866_05495</name>
</gene>
<dbReference type="EMBL" id="MFZI01000079">
    <property type="protein sequence ID" value="OGK17787.1"/>
    <property type="molecule type" value="Genomic_DNA"/>
</dbReference>
<evidence type="ECO:0000313" key="7">
    <source>
        <dbReference type="Proteomes" id="UP000177026"/>
    </source>
</evidence>
<feature type="active site" description="Proton acceptor" evidence="4">
    <location>
        <position position="251"/>
    </location>
</feature>
<dbReference type="NCBIfam" id="TIGR00978">
    <property type="entry name" value="asd_EA"/>
    <property type="match status" value="1"/>
</dbReference>
<dbReference type="NCBIfam" id="NF006416">
    <property type="entry name" value="PRK08664.1"/>
    <property type="match status" value="1"/>
</dbReference>
<feature type="active site" description="Acyl-thioester intermediate" evidence="4">
    <location>
        <position position="158"/>
    </location>
</feature>
<accession>A0A1F7GFV8</accession>
<dbReference type="AlphaFoldDB" id="A0A1F7GFV8"/>
<evidence type="ECO:0000313" key="6">
    <source>
        <dbReference type="EMBL" id="OGK17787.1"/>
    </source>
</evidence>
<dbReference type="SUPFAM" id="SSF51735">
    <property type="entry name" value="NAD(P)-binding Rossmann-fold domains"/>
    <property type="match status" value="1"/>
</dbReference>
<feature type="domain" description="Semialdehyde dehydrogenase NAD-binding" evidence="5">
    <location>
        <begin position="5"/>
        <end position="138"/>
    </location>
</feature>
<dbReference type="Proteomes" id="UP000177026">
    <property type="component" value="Unassembled WGS sequence"/>
</dbReference>
<sequence length="362" mass="40436">MKKLRVGVLGATGMVGQRFISLLDGHPFFEVVVVAASPASAGKRYRQAVAKRWYMESPIPTRVGNLAVMAMENDFDRIVKEVDLVFSALDMDKEKIKQIEIRFAKAGIPVASNNSAHRWTVDVPMVMPEINQEHLKLIDVQRKNRGWTTGLIGVKPNCSIQSYVSILTALKRFEPTKVHVTSLQAISGAGKTFETWPEMADNLIPFIGGEELKSEREPMKIWGKMVDGKIKNARKPVIAATCIRVPATDGHMASVSVTFKRKPSRKQIVSAIESFNPLKNLRLPSSPKRFIKYLSDESRPQTRVDRNFEDGMGITMGRLREGKQFDWHFIALSHNTVRGAAGGAILMAELLYKKGYVESLAK</sequence>
<dbReference type="Pfam" id="PF01118">
    <property type="entry name" value="Semialdhyde_dh"/>
    <property type="match status" value="1"/>
</dbReference>
<keyword evidence="2" id="KW-0521">NADP</keyword>
<reference evidence="6 7" key="1">
    <citation type="journal article" date="2016" name="Nat. Commun.">
        <title>Thousands of microbial genomes shed light on interconnected biogeochemical processes in an aquifer system.</title>
        <authorList>
            <person name="Anantharaman K."/>
            <person name="Brown C.T."/>
            <person name="Hug L.A."/>
            <person name="Sharon I."/>
            <person name="Castelle C.J."/>
            <person name="Probst A.J."/>
            <person name="Thomas B.C."/>
            <person name="Singh A."/>
            <person name="Wilkins M.J."/>
            <person name="Karaoz U."/>
            <person name="Brodie E.L."/>
            <person name="Williams K.H."/>
            <person name="Hubbard S.S."/>
            <person name="Banfield J.F."/>
        </authorList>
    </citation>
    <scope>NUCLEOTIDE SEQUENCE [LARGE SCALE GENOMIC DNA]</scope>
</reference>
<evidence type="ECO:0000256" key="1">
    <source>
        <dbReference type="ARBA" id="ARBA00010584"/>
    </source>
</evidence>
<dbReference type="GO" id="GO:0050661">
    <property type="term" value="F:NADP binding"/>
    <property type="evidence" value="ECO:0007669"/>
    <property type="project" value="InterPro"/>
</dbReference>
<evidence type="ECO:0000256" key="4">
    <source>
        <dbReference type="PIRSR" id="PIRSR000148-1"/>
    </source>
</evidence>
<dbReference type="PIRSF" id="PIRSF000148">
    <property type="entry name" value="ASA_dh"/>
    <property type="match status" value="1"/>
</dbReference>
<dbReference type="InterPro" id="IPR005676">
    <property type="entry name" value="Asp_semi-ald_DH_pep-lack"/>
</dbReference>
<dbReference type="PANTHER" id="PTHR46718">
    <property type="entry name" value="ASPARTATE-SEMIALDEHYDE DEHYDROGENASE"/>
    <property type="match status" value="1"/>
</dbReference>
<dbReference type="GO" id="GO:0009088">
    <property type="term" value="P:threonine biosynthetic process"/>
    <property type="evidence" value="ECO:0007669"/>
    <property type="project" value="UniProtKB-ARBA"/>
</dbReference>
<dbReference type="GO" id="GO:0051287">
    <property type="term" value="F:NAD binding"/>
    <property type="evidence" value="ECO:0007669"/>
    <property type="project" value="InterPro"/>
</dbReference>
<evidence type="ECO:0000259" key="5">
    <source>
        <dbReference type="SMART" id="SM00859"/>
    </source>
</evidence>
<dbReference type="InterPro" id="IPR036291">
    <property type="entry name" value="NAD(P)-bd_dom_sf"/>
</dbReference>
<dbReference type="CDD" id="cd02315">
    <property type="entry name" value="ScASADH_like_N"/>
    <property type="match status" value="1"/>
</dbReference>
<dbReference type="Pfam" id="PF02774">
    <property type="entry name" value="Semialdhyde_dhC"/>
    <property type="match status" value="1"/>
</dbReference>
<comment type="similarity">
    <text evidence="1">Belongs to the aspartate-semialdehyde dehydrogenase family.</text>
</comment>
<dbReference type="PANTHER" id="PTHR46718:SF1">
    <property type="entry name" value="ASPARTATE-SEMIALDEHYDE DEHYDROGENASE"/>
    <property type="match status" value="1"/>
</dbReference>
<dbReference type="InterPro" id="IPR000534">
    <property type="entry name" value="Semialdehyde_DH_NAD-bd"/>
</dbReference>
<evidence type="ECO:0000256" key="3">
    <source>
        <dbReference type="ARBA" id="ARBA00023002"/>
    </source>
</evidence>
<dbReference type="GO" id="GO:0046983">
    <property type="term" value="F:protein dimerization activity"/>
    <property type="evidence" value="ECO:0007669"/>
    <property type="project" value="InterPro"/>
</dbReference>
<dbReference type="Gene3D" id="3.40.50.720">
    <property type="entry name" value="NAD(P)-binding Rossmann-like Domain"/>
    <property type="match status" value="1"/>
</dbReference>
<name>A0A1F7GFV8_9BACT</name>
<organism evidence="6 7">
    <name type="scientific">Candidatus Roizmanbacteria bacterium RIFCSPHIGHO2_01_FULL_39_8</name>
    <dbReference type="NCBI Taxonomy" id="1802033"/>
    <lineage>
        <taxon>Bacteria</taxon>
        <taxon>Candidatus Roizmaniibacteriota</taxon>
    </lineage>
</organism>
<dbReference type="InterPro" id="IPR012280">
    <property type="entry name" value="Semialdhyde_DH_dimer_dom"/>
</dbReference>
<evidence type="ECO:0000256" key="2">
    <source>
        <dbReference type="ARBA" id="ARBA00022857"/>
    </source>
</evidence>
<protein>
    <submittedName>
        <fullName evidence="6">Aspartate-semialdehyde dehydrogenase</fullName>
    </submittedName>
</protein>